<proteinExistence type="predicted"/>
<protein>
    <submittedName>
        <fullName evidence="1">Uncharacterized protein</fullName>
    </submittedName>
</protein>
<evidence type="ECO:0000313" key="1">
    <source>
        <dbReference type="EMBL" id="XCD05428.1"/>
    </source>
</evidence>
<dbReference type="EMBL" id="PP511738">
    <property type="protein sequence ID" value="XCD07005.1"/>
    <property type="molecule type" value="Genomic_DNA"/>
</dbReference>
<name>A0AAU8B1J5_9VIRU</name>
<dbReference type="EMBL" id="PP511558">
    <property type="protein sequence ID" value="XCD05428.1"/>
    <property type="molecule type" value="Genomic_DNA"/>
</dbReference>
<reference evidence="1" key="1">
    <citation type="submission" date="2024-03" db="EMBL/GenBank/DDBJ databases">
        <title>Diverse circular DNA viruses in blood, oral, and fecal samples of captive lemurs.</title>
        <authorList>
            <person name="Paietta E.N."/>
            <person name="Kraberger S."/>
            <person name="Lund M.C."/>
            <person name="Custer J.M."/>
            <person name="Vargas K.M."/>
            <person name="Ehmke E.E."/>
            <person name="Yoder A.D."/>
            <person name="Varsani A."/>
        </authorList>
    </citation>
    <scope>NUCLEOTIDE SEQUENCE</scope>
    <source>
        <strain evidence="1">Duke_24FS_85</strain>
        <strain evidence="2">Duke_26_67</strain>
    </source>
</reference>
<evidence type="ECO:0000313" key="2">
    <source>
        <dbReference type="EMBL" id="XCD07005.1"/>
    </source>
</evidence>
<organism evidence="1">
    <name type="scientific">Dulem virus 159</name>
    <dbReference type="NCBI Taxonomy" id="3145636"/>
    <lineage>
        <taxon>Viruses</taxon>
        <taxon>Monodnaviria</taxon>
        <taxon>Sangervirae</taxon>
        <taxon>Phixviricota</taxon>
        <taxon>Malgrandaviricetes</taxon>
        <taxon>Petitvirales</taxon>
        <taxon>Microviridae</taxon>
        <taxon>Microvirus</taxon>
    </lineage>
</organism>
<sequence>MLNKYLIRYRFKGFKRSRNKDLLISGEPDIGNVLLHLDCFMPGVRLADLDFFEIRLCESLGVPDPTQQKLFDDKETII</sequence>
<accession>A0AAU8B1J5</accession>